<dbReference type="GO" id="GO:0009636">
    <property type="term" value="P:response to toxic substance"/>
    <property type="evidence" value="ECO:0007669"/>
    <property type="project" value="TreeGrafter"/>
</dbReference>
<gene>
    <name evidence="3" type="ordered locus">Hlac_2891</name>
</gene>
<accession>B9LW59</accession>
<sequence length="223" mass="24709">MKTIHRFLLAAGFVVLSGIVSLLAAPSLPAELVTNWDAAGNPNGTMQKTLALWLTPALMAGILGLFAVIPRIDPLRENIAEFRSYYDWFVVIFTIYMFVVHAGVVAFNLGYEFDFTYLILVAAAGLFYYSGVVLTHAKQNWFVGIRTPWTLSSEEVWARTHALGGRLFKLTAILTVVGLLFGNYALYFLLVPALLTAGGTIVYSYYLYERLDRTSETTSGSNL</sequence>
<keyword evidence="1" id="KW-0472">Membrane</keyword>
<dbReference type="PIRSF" id="PIRSF038959">
    <property type="entry name" value="SdpI"/>
    <property type="match status" value="1"/>
</dbReference>
<dbReference type="PANTHER" id="PTHR37810:SF5">
    <property type="entry name" value="IMMUNITY PROTEIN SDPI"/>
    <property type="match status" value="1"/>
</dbReference>
<dbReference type="AlphaFoldDB" id="B9LW59"/>
<dbReference type="InterPro" id="IPR012867">
    <property type="entry name" value="DUF1648"/>
</dbReference>
<feature type="transmembrane region" description="Helical" evidence="1">
    <location>
        <begin position="85"/>
        <end position="109"/>
    </location>
</feature>
<dbReference type="InterPro" id="IPR026272">
    <property type="entry name" value="SdpI"/>
</dbReference>
<dbReference type="RefSeq" id="WP_015911439.1">
    <property type="nucleotide sequence ID" value="NC_012028.1"/>
</dbReference>
<organism evidence="3 4">
    <name type="scientific">Halorubrum lacusprofundi (strain ATCC 49239 / DSM 5036 / JCM 8891 / ACAM 34)</name>
    <dbReference type="NCBI Taxonomy" id="416348"/>
    <lineage>
        <taxon>Archaea</taxon>
        <taxon>Methanobacteriati</taxon>
        <taxon>Methanobacteriota</taxon>
        <taxon>Stenosarchaea group</taxon>
        <taxon>Halobacteria</taxon>
        <taxon>Halobacteriales</taxon>
        <taxon>Haloferacaceae</taxon>
        <taxon>Halorubrum</taxon>
    </lineage>
</organism>
<name>B9LW59_HALLT</name>
<evidence type="ECO:0000259" key="2">
    <source>
        <dbReference type="Pfam" id="PF07853"/>
    </source>
</evidence>
<keyword evidence="1" id="KW-0812">Transmembrane</keyword>
<dbReference type="eggNOG" id="arCOG04484">
    <property type="taxonomic scope" value="Archaea"/>
</dbReference>
<feature type="domain" description="DUF1648" evidence="2">
    <location>
        <begin position="13"/>
        <end position="59"/>
    </location>
</feature>
<dbReference type="Proteomes" id="UP000000740">
    <property type="component" value="Chromosome 2"/>
</dbReference>
<dbReference type="Pfam" id="PF07853">
    <property type="entry name" value="DUF1648"/>
    <property type="match status" value="1"/>
</dbReference>
<feature type="transmembrane region" description="Helical" evidence="1">
    <location>
        <begin position="115"/>
        <end position="135"/>
    </location>
</feature>
<dbReference type="Pfam" id="PF13630">
    <property type="entry name" value="SdpI"/>
    <property type="match status" value="1"/>
</dbReference>
<feature type="transmembrane region" description="Helical" evidence="1">
    <location>
        <begin position="53"/>
        <end position="73"/>
    </location>
</feature>
<dbReference type="EMBL" id="CP001366">
    <property type="protein sequence ID" value="ACM58449.1"/>
    <property type="molecule type" value="Genomic_DNA"/>
</dbReference>
<feature type="transmembrane region" description="Helical" evidence="1">
    <location>
        <begin position="156"/>
        <end position="181"/>
    </location>
</feature>
<dbReference type="HOGENOM" id="CLU_093038_0_0_2"/>
<feature type="transmembrane region" description="Helical" evidence="1">
    <location>
        <begin position="187"/>
        <end position="208"/>
    </location>
</feature>
<keyword evidence="4" id="KW-1185">Reference proteome</keyword>
<evidence type="ECO:0000313" key="4">
    <source>
        <dbReference type="Proteomes" id="UP000000740"/>
    </source>
</evidence>
<reference evidence="3 4" key="1">
    <citation type="journal article" date="2016" name="Stand. Genomic Sci.">
        <title>Complete genome sequence of the Antarctic Halorubrum lacusprofundi type strain ACAM 34.</title>
        <authorList>
            <person name="Anderson I.J."/>
            <person name="DasSarma P."/>
            <person name="Lucas S."/>
            <person name="Copeland A."/>
            <person name="Lapidus A."/>
            <person name="Del Rio T.G."/>
            <person name="Tice H."/>
            <person name="Dalin E."/>
            <person name="Bruce D.C."/>
            <person name="Goodwin L."/>
            <person name="Pitluck S."/>
            <person name="Sims D."/>
            <person name="Brettin T.S."/>
            <person name="Detter J.C."/>
            <person name="Han C.S."/>
            <person name="Larimer F."/>
            <person name="Hauser L."/>
            <person name="Land M."/>
            <person name="Ivanova N."/>
            <person name="Richardson P."/>
            <person name="Cavicchioli R."/>
            <person name="DasSarma S."/>
            <person name="Woese C.R."/>
            <person name="Kyrpides N.C."/>
        </authorList>
    </citation>
    <scope>NUCLEOTIDE SEQUENCE [LARGE SCALE GENOMIC DNA]</scope>
    <source>
        <strain evidence="4">ATCC 49239 / DSM 5036 / JCM 8891 / ACAM 34</strain>
    </source>
</reference>
<dbReference type="PANTHER" id="PTHR37810">
    <property type="entry name" value="IMMUNITY PROTEIN SDPI"/>
    <property type="match status" value="1"/>
</dbReference>
<proteinExistence type="predicted"/>
<dbReference type="InterPro" id="IPR025962">
    <property type="entry name" value="SdpI/YhfL"/>
</dbReference>
<dbReference type="KEGG" id="hla:Hlac_2891"/>
<protein>
    <recommendedName>
        <fullName evidence="2">DUF1648 domain-containing protein</fullName>
    </recommendedName>
</protein>
<keyword evidence="1" id="KW-1133">Transmembrane helix</keyword>
<evidence type="ECO:0000313" key="3">
    <source>
        <dbReference type="EMBL" id="ACM58449.1"/>
    </source>
</evidence>
<evidence type="ECO:0000256" key="1">
    <source>
        <dbReference type="SAM" id="Phobius"/>
    </source>
</evidence>
<dbReference type="GeneID" id="7399125"/>